<dbReference type="PANTHER" id="PTHR30558">
    <property type="entry name" value="EXBD MEMBRANE COMPONENT OF PMF-DRIVEN MACROMOLECULE IMPORT SYSTEM"/>
    <property type="match status" value="1"/>
</dbReference>
<reference evidence="11 12" key="1">
    <citation type="submission" date="2015-11" db="EMBL/GenBank/DDBJ databases">
        <title>Genomic analysis of 38 Legionella species identifies large and diverse effector repertoires.</title>
        <authorList>
            <person name="Burstein D."/>
            <person name="Amaro F."/>
            <person name="Zusman T."/>
            <person name="Lifshitz Z."/>
            <person name="Cohen O."/>
            <person name="Gilbert J.A."/>
            <person name="Pupko T."/>
            <person name="Shuman H.A."/>
            <person name="Segal G."/>
        </authorList>
    </citation>
    <scope>NUCLEOTIDE SEQUENCE [LARGE SCALE GENOMIC DNA]</scope>
    <source>
        <strain evidence="11 12">ATCC 43878</strain>
    </source>
</reference>
<evidence type="ECO:0000256" key="3">
    <source>
        <dbReference type="ARBA" id="ARBA00022475"/>
    </source>
</evidence>
<comment type="caution">
    <text evidence="11">The sequence shown here is derived from an EMBL/GenBank/DDBJ whole genome shotgun (WGS) entry which is preliminary data.</text>
</comment>
<evidence type="ECO:0000256" key="8">
    <source>
        <dbReference type="ARBA" id="ARBA00023136"/>
    </source>
</evidence>
<keyword evidence="8 10" id="KW-0472">Membrane</keyword>
<keyword evidence="4 10" id="KW-0997">Cell inner membrane</keyword>
<evidence type="ECO:0000313" key="11">
    <source>
        <dbReference type="EMBL" id="KTC86700.1"/>
    </source>
</evidence>
<dbReference type="Pfam" id="PF02472">
    <property type="entry name" value="ExbD"/>
    <property type="match status" value="1"/>
</dbReference>
<evidence type="ECO:0000256" key="7">
    <source>
        <dbReference type="ARBA" id="ARBA00022989"/>
    </source>
</evidence>
<keyword evidence="12" id="KW-1185">Reference proteome</keyword>
<name>A0A0W0STW1_9GAMM</name>
<evidence type="ECO:0000256" key="2">
    <source>
        <dbReference type="ARBA" id="ARBA00005811"/>
    </source>
</evidence>
<dbReference type="GO" id="GO:0015031">
    <property type="term" value="P:protein transport"/>
    <property type="evidence" value="ECO:0007669"/>
    <property type="project" value="InterPro"/>
</dbReference>
<evidence type="ECO:0000256" key="10">
    <source>
        <dbReference type="HAMAP-Rule" id="MF_02203"/>
    </source>
</evidence>
<keyword evidence="6 10" id="KW-0812">Transmembrane</keyword>
<dbReference type="InterPro" id="IPR014168">
    <property type="entry name" value="Tol-Pal_TolR"/>
</dbReference>
<comment type="similarity">
    <text evidence="2 10">Belongs to the ExbD/TolR family.</text>
</comment>
<dbReference type="HAMAP" id="MF_02203">
    <property type="entry name" value="TolR"/>
    <property type="match status" value="1"/>
</dbReference>
<keyword evidence="7 10" id="KW-1133">Transmembrane helix</keyword>
<evidence type="ECO:0000313" key="12">
    <source>
        <dbReference type="Proteomes" id="UP000054742"/>
    </source>
</evidence>
<comment type="subunit">
    <text evidence="10">The Tol-Pal system is composed of five core proteins: the inner membrane proteins TolA, TolQ and TolR, the periplasmic protein TolB and the outer membrane protein Pal. They form a network linking the inner and outer membranes and the peptidoglycan layer.</text>
</comment>
<keyword evidence="9 10" id="KW-0131">Cell cycle</keyword>
<dbReference type="Proteomes" id="UP000054742">
    <property type="component" value="Unassembled WGS sequence"/>
</dbReference>
<keyword evidence="3 10" id="KW-1003">Cell membrane</keyword>
<dbReference type="InterPro" id="IPR003400">
    <property type="entry name" value="ExbD"/>
</dbReference>
<dbReference type="PANTHER" id="PTHR30558:SF7">
    <property type="entry name" value="TOL-PAL SYSTEM PROTEIN TOLR"/>
    <property type="match status" value="1"/>
</dbReference>
<protein>
    <recommendedName>
        <fullName evidence="10">Tol-Pal system protein TolR</fullName>
    </recommendedName>
</protein>
<feature type="transmembrane region" description="Helical" evidence="10">
    <location>
        <begin position="21"/>
        <end position="39"/>
    </location>
</feature>
<evidence type="ECO:0000256" key="9">
    <source>
        <dbReference type="ARBA" id="ARBA00023306"/>
    </source>
</evidence>
<evidence type="ECO:0000256" key="1">
    <source>
        <dbReference type="ARBA" id="ARBA00004162"/>
    </source>
</evidence>
<dbReference type="RefSeq" id="WP_058440727.1">
    <property type="nucleotide sequence ID" value="NZ_CAAAHU010000007.1"/>
</dbReference>
<dbReference type="PATRIC" id="fig|29422.6.peg.670"/>
<gene>
    <name evidence="10 11" type="primary">tolR</name>
    <name evidence="11" type="ORF">Lbru_0641</name>
</gene>
<dbReference type="OrthoDB" id="9798629at2"/>
<dbReference type="GO" id="GO:0022857">
    <property type="term" value="F:transmembrane transporter activity"/>
    <property type="evidence" value="ECO:0007669"/>
    <property type="project" value="InterPro"/>
</dbReference>
<proteinExistence type="inferred from homology"/>
<evidence type="ECO:0000256" key="5">
    <source>
        <dbReference type="ARBA" id="ARBA00022618"/>
    </source>
</evidence>
<accession>A0A0W0STW1</accession>
<dbReference type="AlphaFoldDB" id="A0A0W0STW1"/>
<dbReference type="NCBIfam" id="TIGR02801">
    <property type="entry name" value="tolR"/>
    <property type="match status" value="1"/>
</dbReference>
<dbReference type="Gene3D" id="3.30.420.270">
    <property type="match status" value="1"/>
</dbReference>
<sequence>MLRKKARAASNPIAEINVVPYIDVMLVLLVIFMITAPMLTQGVTVDLPKAASQTLKPTEREPIIVSVNQQGDYFLNINAAPDNPIEPKALMVRVAAELELARQNNQPINVLVKGDQGVAYGKVVGAMSLLKQAGAEQVGLLTDSSDLSQENQG</sequence>
<evidence type="ECO:0000256" key="6">
    <source>
        <dbReference type="ARBA" id="ARBA00022692"/>
    </source>
</evidence>
<organism evidence="11 12">
    <name type="scientific">Legionella brunensis</name>
    <dbReference type="NCBI Taxonomy" id="29422"/>
    <lineage>
        <taxon>Bacteria</taxon>
        <taxon>Pseudomonadati</taxon>
        <taxon>Pseudomonadota</taxon>
        <taxon>Gammaproteobacteria</taxon>
        <taxon>Legionellales</taxon>
        <taxon>Legionellaceae</taxon>
        <taxon>Legionella</taxon>
    </lineage>
</organism>
<dbReference type="EMBL" id="LNXV01000004">
    <property type="protein sequence ID" value="KTC86700.1"/>
    <property type="molecule type" value="Genomic_DNA"/>
</dbReference>
<dbReference type="GO" id="GO:0005886">
    <property type="term" value="C:plasma membrane"/>
    <property type="evidence" value="ECO:0007669"/>
    <property type="project" value="UniProtKB-SubCell"/>
</dbReference>
<dbReference type="STRING" id="29422.Lbru_0641"/>
<evidence type="ECO:0000256" key="4">
    <source>
        <dbReference type="ARBA" id="ARBA00022519"/>
    </source>
</evidence>
<comment type="function">
    <text evidence="10">Part of the Tol-Pal system, which plays a role in outer membrane invagination during cell division and is important for maintaining outer membrane integrity.</text>
</comment>
<comment type="subcellular location">
    <subcellularLocation>
        <location evidence="10">Cell inner membrane</location>
        <topology evidence="10">Single-pass membrane protein</topology>
    </subcellularLocation>
    <subcellularLocation>
        <location evidence="1">Cell membrane</location>
        <topology evidence="1">Single-pass membrane protein</topology>
    </subcellularLocation>
</comment>
<keyword evidence="5 10" id="KW-0132">Cell division</keyword>
<dbReference type="GO" id="GO:0051301">
    <property type="term" value="P:cell division"/>
    <property type="evidence" value="ECO:0007669"/>
    <property type="project" value="UniProtKB-UniRule"/>
</dbReference>